<evidence type="ECO:0000256" key="4">
    <source>
        <dbReference type="ARBA" id="ARBA00020268"/>
    </source>
</evidence>
<dbReference type="eggNOG" id="COG0534">
    <property type="taxonomic scope" value="Bacteria"/>
</dbReference>
<keyword evidence="9" id="KW-1133">Transmembrane helix</keyword>
<dbReference type="GeneID" id="90545706"/>
<evidence type="ECO:0000256" key="12">
    <source>
        <dbReference type="ARBA" id="ARBA00031636"/>
    </source>
</evidence>
<dbReference type="STRING" id="1529.SAMN04487885_110113"/>
<dbReference type="GO" id="GO:0005886">
    <property type="term" value="C:plasma membrane"/>
    <property type="evidence" value="ECO:0007669"/>
    <property type="project" value="UniProtKB-SubCell"/>
</dbReference>
<evidence type="ECO:0000256" key="3">
    <source>
        <dbReference type="ARBA" id="ARBA00010199"/>
    </source>
</evidence>
<sequence>MTKRINLIDGEIVPSLIRLALPIMGTSFLQMAYNMTDMLWLGRVGSSAVAAVGTAGFFIMFANSLVMICKAGAEIKVAQSIGKGRENETRLYIVNSIQVNIILSIIYSTIILMLNKQLISFFRLGESGVVNMAEEYLIIMALGMIFTFINPVLTAIFNGAGNSKTPFFINTLGLIFNIVADPILIFGVGPFPVMGVKGAAIATVMAQAVVTLCFIAEIKKSKESFFKFTLLQKIHWNYVKKISKIGMPVALQSGLFTVFGMFIGRIIAVWGEVPIAVQKVGTQIEAITWMTAGGFSTALGTFVGQNYGAKKYDRIFKGYKATMGLAIAVGAITTILLIVGGEFIFSLFIPEAEAIMLGKDYLRILAYSQLFMCIEITTSGAFNGLGKTLIPSVVSVIFTGLRVPAAYILSSENLLGLNGVWWSISLSSVFKGVILTSIFVYYMKKKKEKLFRK</sequence>
<dbReference type="AlphaFoldDB" id="A0A1I2LJ74"/>
<reference evidence="13 14" key="1">
    <citation type="submission" date="2016-10" db="EMBL/GenBank/DDBJ databases">
        <authorList>
            <person name="de Groot N.N."/>
        </authorList>
    </citation>
    <scope>NUCLEOTIDE SEQUENCE [LARGE SCALE GENOMIC DNA]</scope>
    <source>
        <strain evidence="13 14">NLAE-zl-G419</strain>
    </source>
</reference>
<dbReference type="GO" id="GO:0015297">
    <property type="term" value="F:antiporter activity"/>
    <property type="evidence" value="ECO:0007669"/>
    <property type="project" value="UniProtKB-KW"/>
</dbReference>
<evidence type="ECO:0000256" key="5">
    <source>
        <dbReference type="ARBA" id="ARBA00022448"/>
    </source>
</evidence>
<dbReference type="OrthoDB" id="9776324at2"/>
<dbReference type="Pfam" id="PF01554">
    <property type="entry name" value="MatE"/>
    <property type="match status" value="2"/>
</dbReference>
<gene>
    <name evidence="13" type="ORF">SAMN04487885_110113</name>
</gene>
<dbReference type="PANTHER" id="PTHR43298:SF2">
    <property type="entry name" value="FMN_FAD EXPORTER YEEO-RELATED"/>
    <property type="match status" value="1"/>
</dbReference>
<keyword evidence="6" id="KW-0050">Antiport</keyword>
<dbReference type="RefSeq" id="WP_027638744.1">
    <property type="nucleotide sequence ID" value="NZ_BAAACD010000033.1"/>
</dbReference>
<keyword evidence="8" id="KW-0812">Transmembrane</keyword>
<dbReference type="InterPro" id="IPR048279">
    <property type="entry name" value="MdtK-like"/>
</dbReference>
<proteinExistence type="inferred from homology"/>
<comment type="function">
    <text evidence="1">Multidrug efflux pump.</text>
</comment>
<accession>A0A1I2LJ74</accession>
<evidence type="ECO:0000256" key="1">
    <source>
        <dbReference type="ARBA" id="ARBA00003408"/>
    </source>
</evidence>
<evidence type="ECO:0000256" key="11">
    <source>
        <dbReference type="ARBA" id="ARBA00023136"/>
    </source>
</evidence>
<dbReference type="GO" id="GO:0042910">
    <property type="term" value="F:xenobiotic transmembrane transporter activity"/>
    <property type="evidence" value="ECO:0007669"/>
    <property type="project" value="InterPro"/>
</dbReference>
<dbReference type="Proteomes" id="UP000182135">
    <property type="component" value="Unassembled WGS sequence"/>
</dbReference>
<dbReference type="InterPro" id="IPR002528">
    <property type="entry name" value="MATE_fam"/>
</dbReference>
<keyword evidence="5" id="KW-0813">Transport</keyword>
<evidence type="ECO:0000256" key="6">
    <source>
        <dbReference type="ARBA" id="ARBA00022449"/>
    </source>
</evidence>
<dbReference type="InterPro" id="IPR050222">
    <property type="entry name" value="MATE_MdtK"/>
</dbReference>
<evidence type="ECO:0000256" key="8">
    <source>
        <dbReference type="ARBA" id="ARBA00022692"/>
    </source>
</evidence>
<dbReference type="PIRSF" id="PIRSF006603">
    <property type="entry name" value="DinF"/>
    <property type="match status" value="1"/>
</dbReference>
<comment type="subcellular location">
    <subcellularLocation>
        <location evidence="2">Cell membrane</location>
        <topology evidence="2">Multi-pass membrane protein</topology>
    </subcellularLocation>
</comment>
<dbReference type="GO" id="GO:0006811">
    <property type="term" value="P:monoatomic ion transport"/>
    <property type="evidence" value="ECO:0007669"/>
    <property type="project" value="UniProtKB-KW"/>
</dbReference>
<protein>
    <recommendedName>
        <fullName evidence="4">Probable multidrug resistance protein NorM</fullName>
    </recommendedName>
    <alternativeName>
        <fullName evidence="12">Multidrug-efflux transporter</fullName>
    </alternativeName>
</protein>
<keyword evidence="11" id="KW-0472">Membrane</keyword>
<evidence type="ECO:0000256" key="10">
    <source>
        <dbReference type="ARBA" id="ARBA00023065"/>
    </source>
</evidence>
<dbReference type="EMBL" id="FOOE01000010">
    <property type="protein sequence ID" value="SFF79113.1"/>
    <property type="molecule type" value="Genomic_DNA"/>
</dbReference>
<evidence type="ECO:0000313" key="14">
    <source>
        <dbReference type="Proteomes" id="UP000182135"/>
    </source>
</evidence>
<comment type="similarity">
    <text evidence="3">Belongs to the multi antimicrobial extrusion (MATE) (TC 2.A.66.1) family.</text>
</comment>
<dbReference type="NCBIfam" id="TIGR00797">
    <property type="entry name" value="matE"/>
    <property type="match status" value="1"/>
</dbReference>
<dbReference type="PANTHER" id="PTHR43298">
    <property type="entry name" value="MULTIDRUG RESISTANCE PROTEIN NORM-RELATED"/>
    <property type="match status" value="1"/>
</dbReference>
<evidence type="ECO:0000256" key="2">
    <source>
        <dbReference type="ARBA" id="ARBA00004651"/>
    </source>
</evidence>
<evidence type="ECO:0000256" key="9">
    <source>
        <dbReference type="ARBA" id="ARBA00022989"/>
    </source>
</evidence>
<evidence type="ECO:0000313" key="13">
    <source>
        <dbReference type="EMBL" id="SFF79113.1"/>
    </source>
</evidence>
<keyword evidence="10" id="KW-0406">Ion transport</keyword>
<organism evidence="13 14">
    <name type="scientific">Clostridium cadaveris</name>
    <dbReference type="NCBI Taxonomy" id="1529"/>
    <lineage>
        <taxon>Bacteria</taxon>
        <taxon>Bacillati</taxon>
        <taxon>Bacillota</taxon>
        <taxon>Clostridia</taxon>
        <taxon>Eubacteriales</taxon>
        <taxon>Clostridiaceae</taxon>
        <taxon>Clostridium</taxon>
    </lineage>
</organism>
<keyword evidence="7" id="KW-1003">Cell membrane</keyword>
<evidence type="ECO:0000256" key="7">
    <source>
        <dbReference type="ARBA" id="ARBA00022475"/>
    </source>
</evidence>
<name>A0A1I2LJ74_9CLOT</name>
<dbReference type="CDD" id="cd13140">
    <property type="entry name" value="MATE_like_1"/>
    <property type="match status" value="1"/>
</dbReference>
<keyword evidence="14" id="KW-1185">Reference proteome</keyword>